<keyword evidence="2" id="KW-1185">Reference proteome</keyword>
<protein>
    <submittedName>
        <fullName evidence="1">Uncharacterized protein</fullName>
    </submittedName>
</protein>
<comment type="caution">
    <text evidence="1">The sequence shown here is derived from an EMBL/GenBank/DDBJ whole genome shotgun (WGS) entry which is preliminary data.</text>
</comment>
<evidence type="ECO:0000313" key="1">
    <source>
        <dbReference type="EMBL" id="KAK6759300.1"/>
    </source>
</evidence>
<organism evidence="1 2">
    <name type="scientific">Necator americanus</name>
    <name type="common">Human hookworm</name>
    <dbReference type="NCBI Taxonomy" id="51031"/>
    <lineage>
        <taxon>Eukaryota</taxon>
        <taxon>Metazoa</taxon>
        <taxon>Ecdysozoa</taxon>
        <taxon>Nematoda</taxon>
        <taxon>Chromadorea</taxon>
        <taxon>Rhabditida</taxon>
        <taxon>Rhabditina</taxon>
        <taxon>Rhabditomorpha</taxon>
        <taxon>Strongyloidea</taxon>
        <taxon>Ancylostomatidae</taxon>
        <taxon>Bunostominae</taxon>
        <taxon>Necator</taxon>
    </lineage>
</organism>
<evidence type="ECO:0000313" key="2">
    <source>
        <dbReference type="Proteomes" id="UP001303046"/>
    </source>
</evidence>
<name>A0ABR1EAI8_NECAM</name>
<accession>A0ABR1EAI8</accession>
<proteinExistence type="predicted"/>
<sequence>MVHVSSCKTTEGDVAFHYHIRVEFTINLLKCFSSSSQYMFGYEKISRTTPERTFRRAQAQLSSLSVDSDEVWINLKTTFINTSSIVVAVTIRGNLGSGGGAFTRPVPLPSLPPTAGYTQPSDCPLVFLKLCVKAAFEIFDVLNPLQRK</sequence>
<reference evidence="1 2" key="1">
    <citation type="submission" date="2023-08" db="EMBL/GenBank/DDBJ databases">
        <title>A Necator americanus chromosomal reference genome.</title>
        <authorList>
            <person name="Ilik V."/>
            <person name="Petrzelkova K.J."/>
            <person name="Pardy F."/>
            <person name="Fuh T."/>
            <person name="Niatou-Singa F.S."/>
            <person name="Gouil Q."/>
            <person name="Baker L."/>
            <person name="Ritchie M.E."/>
            <person name="Jex A.R."/>
            <person name="Gazzola D."/>
            <person name="Li H."/>
            <person name="Toshio Fujiwara R."/>
            <person name="Zhan B."/>
            <person name="Aroian R.V."/>
            <person name="Pafco B."/>
            <person name="Schwarz E.M."/>
        </authorList>
    </citation>
    <scope>NUCLEOTIDE SEQUENCE [LARGE SCALE GENOMIC DNA]</scope>
    <source>
        <strain evidence="1 2">Aroian</strain>
        <tissue evidence="1">Whole animal</tissue>
    </source>
</reference>
<dbReference type="EMBL" id="JAVFWL010000006">
    <property type="protein sequence ID" value="KAK6759300.1"/>
    <property type="molecule type" value="Genomic_DNA"/>
</dbReference>
<dbReference type="Proteomes" id="UP001303046">
    <property type="component" value="Unassembled WGS sequence"/>
</dbReference>
<gene>
    <name evidence="1" type="primary">Necator_chrX.g21263</name>
    <name evidence="1" type="ORF">RB195_021102</name>
</gene>